<dbReference type="Pfam" id="PF20700">
    <property type="entry name" value="Mutator"/>
    <property type="match status" value="1"/>
</dbReference>
<name>A0A8X6WG12_TRICX</name>
<dbReference type="InterPro" id="IPR049012">
    <property type="entry name" value="Mutator_transp_dom"/>
</dbReference>
<protein>
    <recommendedName>
        <fullName evidence="1">Mutator-like transposase domain-containing protein</fullName>
    </recommendedName>
</protein>
<feature type="domain" description="Mutator-like transposase" evidence="1">
    <location>
        <begin position="7"/>
        <end position="148"/>
    </location>
</feature>
<organism evidence="2 3">
    <name type="scientific">Trichonephila clavipes</name>
    <name type="common">Golden silk orbweaver</name>
    <name type="synonym">Nephila clavipes</name>
    <dbReference type="NCBI Taxonomy" id="2585209"/>
    <lineage>
        <taxon>Eukaryota</taxon>
        <taxon>Metazoa</taxon>
        <taxon>Ecdysozoa</taxon>
        <taxon>Arthropoda</taxon>
        <taxon>Chelicerata</taxon>
        <taxon>Arachnida</taxon>
        <taxon>Araneae</taxon>
        <taxon>Araneomorphae</taxon>
        <taxon>Entelegynae</taxon>
        <taxon>Araneoidea</taxon>
        <taxon>Nephilidae</taxon>
        <taxon>Trichonephila</taxon>
    </lineage>
</organism>
<accession>A0A8X6WG12</accession>
<gene>
    <name evidence="2" type="primary">g.36777</name>
    <name evidence="2" type="ORF">TNCV_4594161</name>
</gene>
<proteinExistence type="predicted"/>
<dbReference type="EMBL" id="BMAU01021418">
    <property type="protein sequence ID" value="GFY33704.1"/>
    <property type="molecule type" value="Genomic_DNA"/>
</dbReference>
<evidence type="ECO:0000313" key="2">
    <source>
        <dbReference type="EMBL" id="GFY33704.1"/>
    </source>
</evidence>
<sequence>MQIAAKEAKNVNGHSDIPVSIDGTWQKHGHTSLNGAVIATSFYSFYTGKVFDASILSRFCKGPNKMHNDNCNANHFGNSRSMEVSGAIEIFQRSESLHGLRYTKFLGDGDSRAYKVVNEMRPYRDTGIKKLECVGYVKKRMWTRLRAL</sequence>
<dbReference type="AlphaFoldDB" id="A0A8X6WG12"/>
<keyword evidence="3" id="KW-1185">Reference proteome</keyword>
<evidence type="ECO:0000259" key="1">
    <source>
        <dbReference type="Pfam" id="PF20700"/>
    </source>
</evidence>
<dbReference type="Proteomes" id="UP000887159">
    <property type="component" value="Unassembled WGS sequence"/>
</dbReference>
<comment type="caution">
    <text evidence="2">The sequence shown here is derived from an EMBL/GenBank/DDBJ whole genome shotgun (WGS) entry which is preliminary data.</text>
</comment>
<reference evidence="2" key="1">
    <citation type="submission" date="2020-08" db="EMBL/GenBank/DDBJ databases">
        <title>Multicomponent nature underlies the extraordinary mechanical properties of spider dragline silk.</title>
        <authorList>
            <person name="Kono N."/>
            <person name="Nakamura H."/>
            <person name="Mori M."/>
            <person name="Yoshida Y."/>
            <person name="Ohtoshi R."/>
            <person name="Malay A.D."/>
            <person name="Moran D.A.P."/>
            <person name="Tomita M."/>
            <person name="Numata K."/>
            <person name="Arakawa K."/>
        </authorList>
    </citation>
    <scope>NUCLEOTIDE SEQUENCE</scope>
</reference>
<evidence type="ECO:0000313" key="3">
    <source>
        <dbReference type="Proteomes" id="UP000887159"/>
    </source>
</evidence>